<proteinExistence type="predicted"/>
<evidence type="ECO:0000313" key="3">
    <source>
        <dbReference type="Proteomes" id="UP000728185"/>
    </source>
</evidence>
<feature type="region of interest" description="Disordered" evidence="1">
    <location>
        <begin position="230"/>
        <end position="359"/>
    </location>
</feature>
<feature type="compositionally biased region" description="Polar residues" evidence="1">
    <location>
        <begin position="530"/>
        <end position="547"/>
    </location>
</feature>
<feature type="region of interest" description="Disordered" evidence="1">
    <location>
        <begin position="192"/>
        <end position="213"/>
    </location>
</feature>
<feature type="compositionally biased region" description="Polar residues" evidence="1">
    <location>
        <begin position="508"/>
        <end position="517"/>
    </location>
</feature>
<feature type="compositionally biased region" description="Basic and acidic residues" evidence="1">
    <location>
        <begin position="67"/>
        <end position="78"/>
    </location>
</feature>
<dbReference type="EMBL" id="LUCM01005873">
    <property type="protein sequence ID" value="KAA0192138.1"/>
    <property type="molecule type" value="Genomic_DNA"/>
</dbReference>
<sequence length="547" mass="60037">MERRFSRAKMPNDPQRIGVSGAAQTTPNLTRRHPDTRRPSSVRSSRSEMETRGQLAENASNLSVIRKPTEELVNSEDHARLLTRRKKYSQSKVPTPALDEVDLSISIPKVPVQEGRPAGGYVPLTRQPVKLEGNSSSPPLHATSPKGGNRSPVVARADLTVSTQRALSASPSKLTVTPVSATSRPRARLVNSAGSVDSVGSARSANYHIPNKPGLGTFTYSPLARSPLCTSSDSATTANRPGNTHSVSPIALSPSSAHSTAVSPTSLVQQRSTESHESSVSMPSATSSGSGGLLLMLSRRKSGRLGSREMTRSAENPPVTESAEYVPSRHETHSLQRRSSYEMATGKMEQPQRKQKRSSWKQAYKVLKEKRNALFGKGYKSSDETNELSDPVYHLLRCAAIRDHQPSTCKCVCHMQDFDNSIDILEMSSPINVLFSTSNKTRPPGQPHPPSKHRIAQSKLPTSLPSLHRDEENSPLSDPKWYSQEHNVNKKSHFSLPNILHRKHRLSGRNSQSTTRVAESHAQVMDSPHYVTSSDRPQSRNPVFTFD</sequence>
<evidence type="ECO:0000313" key="2">
    <source>
        <dbReference type="EMBL" id="KAA0192138.1"/>
    </source>
</evidence>
<protein>
    <submittedName>
        <fullName evidence="2">Uncharacterized protein</fullName>
    </submittedName>
</protein>
<dbReference type="AlphaFoldDB" id="A0A8E0RVM0"/>
<comment type="caution">
    <text evidence="2">The sequence shown here is derived from an EMBL/GenBank/DDBJ whole genome shotgun (WGS) entry which is preliminary data.</text>
</comment>
<name>A0A8E0RVM0_9TREM</name>
<accession>A0A8E0RVM0</accession>
<feature type="region of interest" description="Disordered" evidence="1">
    <location>
        <begin position="1"/>
        <end position="78"/>
    </location>
</feature>
<evidence type="ECO:0000256" key="1">
    <source>
        <dbReference type="SAM" id="MobiDB-lite"/>
    </source>
</evidence>
<dbReference type="Proteomes" id="UP000728185">
    <property type="component" value="Unassembled WGS sequence"/>
</dbReference>
<organism evidence="2 3">
    <name type="scientific">Fasciolopsis buskii</name>
    <dbReference type="NCBI Taxonomy" id="27845"/>
    <lineage>
        <taxon>Eukaryota</taxon>
        <taxon>Metazoa</taxon>
        <taxon>Spiralia</taxon>
        <taxon>Lophotrochozoa</taxon>
        <taxon>Platyhelminthes</taxon>
        <taxon>Trematoda</taxon>
        <taxon>Digenea</taxon>
        <taxon>Plagiorchiida</taxon>
        <taxon>Echinostomata</taxon>
        <taxon>Echinostomatoidea</taxon>
        <taxon>Fasciolidae</taxon>
        <taxon>Fasciolopsis</taxon>
    </lineage>
</organism>
<feature type="region of interest" description="Disordered" evidence="1">
    <location>
        <begin position="128"/>
        <end position="152"/>
    </location>
</feature>
<gene>
    <name evidence="2" type="ORF">FBUS_02981</name>
</gene>
<feature type="compositionally biased region" description="Polar residues" evidence="1">
    <location>
        <begin position="230"/>
        <end position="286"/>
    </location>
</feature>
<feature type="region of interest" description="Disordered" evidence="1">
    <location>
        <begin position="435"/>
        <end position="547"/>
    </location>
</feature>
<dbReference type="OrthoDB" id="6258621at2759"/>
<keyword evidence="3" id="KW-1185">Reference proteome</keyword>
<reference evidence="2" key="1">
    <citation type="submission" date="2019-05" db="EMBL/GenBank/DDBJ databases">
        <title>Annotation for the trematode Fasciolopsis buski.</title>
        <authorList>
            <person name="Choi Y.-J."/>
        </authorList>
    </citation>
    <scope>NUCLEOTIDE SEQUENCE</scope>
    <source>
        <strain evidence="2">HT</strain>
        <tissue evidence="2">Whole worm</tissue>
    </source>
</reference>